<dbReference type="EnsemblMetazoa" id="AFUN006196-RA">
    <property type="protein sequence ID" value="AFUN006196-PA"/>
    <property type="gene ID" value="AFUN006196"/>
</dbReference>
<evidence type="ECO:0000313" key="9">
    <source>
        <dbReference type="EnsemblMetazoa" id="AFUN006196-PA"/>
    </source>
</evidence>
<reference evidence="9" key="1">
    <citation type="submission" date="2020-05" db="UniProtKB">
        <authorList>
            <consortium name="EnsemblMetazoa"/>
        </authorList>
    </citation>
    <scope>IDENTIFICATION</scope>
    <source>
        <strain evidence="9">FUMOZ</strain>
    </source>
</reference>
<name>A0A182RIY0_ANOFN</name>
<dbReference type="InterPro" id="IPR045071">
    <property type="entry name" value="BBP-like"/>
</dbReference>
<evidence type="ECO:0000256" key="4">
    <source>
        <dbReference type="ARBA" id="ARBA00022884"/>
    </source>
</evidence>
<dbReference type="Gene3D" id="3.30.1370.10">
    <property type="entry name" value="K Homology domain, type 1"/>
    <property type="match status" value="1"/>
</dbReference>
<feature type="region of interest" description="Disordered" evidence="7">
    <location>
        <begin position="1"/>
        <end position="24"/>
    </location>
</feature>
<keyword evidence="2 6" id="KW-0863">Zinc-finger</keyword>
<evidence type="ECO:0000256" key="7">
    <source>
        <dbReference type="SAM" id="MobiDB-lite"/>
    </source>
</evidence>
<comment type="function">
    <text evidence="6">Necessary for the splicing of pre-mRNA. Has a role in the recognition of the branch site (5'-UACUAAC-3'), the pyrimidine tract and the 3'-splice site at the 3'-end of introns.</text>
</comment>
<keyword evidence="6" id="KW-0507">mRNA processing</keyword>
<dbReference type="InterPro" id="IPR004087">
    <property type="entry name" value="KH_dom"/>
</dbReference>
<evidence type="ECO:0000256" key="6">
    <source>
        <dbReference type="RuleBase" id="RU367126"/>
    </source>
</evidence>
<evidence type="ECO:0000256" key="1">
    <source>
        <dbReference type="ARBA" id="ARBA00022723"/>
    </source>
</evidence>
<dbReference type="VEuPathDB" id="VectorBase:AFUN006196"/>
<keyword evidence="4 5" id="KW-0694">RNA-binding</keyword>
<keyword evidence="3 6" id="KW-0862">Zinc</keyword>
<feature type="domain" description="K Homology" evidence="8">
    <location>
        <begin position="130"/>
        <end position="218"/>
    </location>
</feature>
<dbReference type="PANTHER" id="PTHR11208:SF45">
    <property type="entry name" value="SPLICING FACTOR 1"/>
    <property type="match status" value="1"/>
</dbReference>
<dbReference type="GO" id="GO:0045131">
    <property type="term" value="F:pre-mRNA branch point binding"/>
    <property type="evidence" value="ECO:0007669"/>
    <property type="project" value="UniProtKB-UniRule"/>
</dbReference>
<evidence type="ECO:0000256" key="5">
    <source>
        <dbReference type="PROSITE-ProRule" id="PRU00117"/>
    </source>
</evidence>
<keyword evidence="6" id="KW-0539">Nucleus</keyword>
<organism evidence="9">
    <name type="scientific">Anopheles funestus</name>
    <name type="common">African malaria mosquito</name>
    <dbReference type="NCBI Taxonomy" id="62324"/>
    <lineage>
        <taxon>Eukaryota</taxon>
        <taxon>Metazoa</taxon>
        <taxon>Ecdysozoa</taxon>
        <taxon>Arthropoda</taxon>
        <taxon>Hexapoda</taxon>
        <taxon>Insecta</taxon>
        <taxon>Pterygota</taxon>
        <taxon>Neoptera</taxon>
        <taxon>Endopterygota</taxon>
        <taxon>Diptera</taxon>
        <taxon>Nematocera</taxon>
        <taxon>Culicoidea</taxon>
        <taxon>Culicidae</taxon>
        <taxon>Anophelinae</taxon>
        <taxon>Anopheles</taxon>
    </lineage>
</organism>
<dbReference type="InterPro" id="IPR055256">
    <property type="entry name" value="KH_1_KHDC4/BBP-like"/>
</dbReference>
<dbReference type="AlphaFoldDB" id="A0A182RIY0"/>
<proteinExistence type="inferred from homology"/>
<dbReference type="GO" id="GO:0008270">
    <property type="term" value="F:zinc ion binding"/>
    <property type="evidence" value="ECO:0007669"/>
    <property type="project" value="UniProtKB-UniRule"/>
</dbReference>
<dbReference type="STRING" id="62324.A0A182RIY0"/>
<accession>A0A182RIY0</accession>
<evidence type="ECO:0000259" key="8">
    <source>
        <dbReference type="SMART" id="SM00322"/>
    </source>
</evidence>
<dbReference type="SUPFAM" id="SSF54791">
    <property type="entry name" value="Eukaryotic type KH-domain (KH-domain type I)"/>
    <property type="match status" value="1"/>
</dbReference>
<dbReference type="PROSITE" id="PS50084">
    <property type="entry name" value="KH_TYPE_1"/>
    <property type="match status" value="1"/>
</dbReference>
<protein>
    <recommendedName>
        <fullName evidence="6">Branchpoint-bridging protein</fullName>
    </recommendedName>
</protein>
<dbReference type="GO" id="GO:0003729">
    <property type="term" value="F:mRNA binding"/>
    <property type="evidence" value="ECO:0007669"/>
    <property type="project" value="TreeGrafter"/>
</dbReference>
<keyword evidence="6" id="KW-0508">mRNA splicing</keyword>
<keyword evidence="1 6" id="KW-0479">Metal-binding</keyword>
<evidence type="ECO:0000256" key="3">
    <source>
        <dbReference type="ARBA" id="ARBA00022833"/>
    </source>
</evidence>
<feature type="region of interest" description="Disordered" evidence="7">
    <location>
        <begin position="67"/>
        <end position="87"/>
    </location>
</feature>
<dbReference type="VEuPathDB" id="VectorBase:AFUN2_001734"/>
<dbReference type="GO" id="GO:0048024">
    <property type="term" value="P:regulation of mRNA splicing, via spliceosome"/>
    <property type="evidence" value="ECO:0007669"/>
    <property type="project" value="TreeGrafter"/>
</dbReference>
<dbReference type="PANTHER" id="PTHR11208">
    <property type="entry name" value="RNA-BINDING PROTEIN RELATED"/>
    <property type="match status" value="1"/>
</dbReference>
<evidence type="ECO:0000256" key="2">
    <source>
        <dbReference type="ARBA" id="ARBA00022771"/>
    </source>
</evidence>
<dbReference type="Pfam" id="PF16275">
    <property type="entry name" value="SF1-HH"/>
    <property type="match status" value="1"/>
</dbReference>
<sequence length="329" mass="36703">MSKATDNGGERGRKRKSRWSDETHAKVCIPGVPTVLPNTLTPEQEESFILQLQINELTHQLRVNEVTIPHNREERSPSPPPIYDSTGKRLNTRAYRERKKIETRRHQLIQQMLATNPSFKPPSDYKPPKYCNSEKVLLPQDQYPHINFIGLLIGPRGSTIKAIEKQTGTKIIIRGKGSTLPSKVAPVAESNEPLHAFITADNSEAVANAAKFIQDVITKGVEDPNHLNQLRKEQLYALAVLNGTIRPQSDFGSYSDRPLMRNNVSSIVCSACGGGGHVTSDCISKRPCYQEKPESSDNSSKFDQLYLSFLEEIGANAPESDSLQPQYRT</sequence>
<dbReference type="InterPro" id="IPR032570">
    <property type="entry name" value="SF1-HH"/>
</dbReference>
<comment type="similarity">
    <text evidence="6">Belongs to the BBP/SF1 family.</text>
</comment>
<dbReference type="Pfam" id="PF22675">
    <property type="entry name" value="KH-I_KHDC4-BBP"/>
    <property type="match status" value="1"/>
</dbReference>
<dbReference type="InterPro" id="IPR047086">
    <property type="entry name" value="SF1-HH_sf"/>
</dbReference>
<dbReference type="InterPro" id="IPR036612">
    <property type="entry name" value="KH_dom_type_1_sf"/>
</dbReference>
<dbReference type="GO" id="GO:0000398">
    <property type="term" value="P:mRNA splicing, via spliceosome"/>
    <property type="evidence" value="ECO:0007669"/>
    <property type="project" value="UniProtKB-UniRule"/>
</dbReference>
<comment type="subcellular location">
    <subcellularLocation>
        <location evidence="6">Nucleus</location>
    </subcellularLocation>
</comment>
<dbReference type="SMART" id="SM00322">
    <property type="entry name" value="KH"/>
    <property type="match status" value="1"/>
</dbReference>
<keyword evidence="6" id="KW-0747">Spliceosome</keyword>
<dbReference type="Gene3D" id="6.10.140.1790">
    <property type="match status" value="1"/>
</dbReference>
<dbReference type="GO" id="GO:0005681">
    <property type="term" value="C:spliceosomal complex"/>
    <property type="evidence" value="ECO:0007669"/>
    <property type="project" value="UniProtKB-KW"/>
</dbReference>